<dbReference type="PRINTS" id="PR01374">
    <property type="entry name" value="TONBPROTEIN"/>
</dbReference>
<dbReference type="InterPro" id="IPR006260">
    <property type="entry name" value="TonB/TolA_C"/>
</dbReference>
<keyword evidence="4" id="KW-1003">Cell membrane</keyword>
<protein>
    <submittedName>
        <fullName evidence="12">Energy transducer TonB</fullName>
    </submittedName>
</protein>
<evidence type="ECO:0000256" key="8">
    <source>
        <dbReference type="ARBA" id="ARBA00022989"/>
    </source>
</evidence>
<evidence type="ECO:0000256" key="6">
    <source>
        <dbReference type="ARBA" id="ARBA00022692"/>
    </source>
</evidence>
<evidence type="ECO:0000313" key="13">
    <source>
        <dbReference type="Proteomes" id="UP001163156"/>
    </source>
</evidence>
<keyword evidence="9 10" id="KW-0472">Membrane</keyword>
<proteinExistence type="inferred from homology"/>
<comment type="similarity">
    <text evidence="2">Belongs to the TonB family.</text>
</comment>
<dbReference type="Gene3D" id="3.30.1150.10">
    <property type="match status" value="1"/>
</dbReference>
<evidence type="ECO:0000313" key="12">
    <source>
        <dbReference type="EMBL" id="UZD24280.1"/>
    </source>
</evidence>
<evidence type="ECO:0000256" key="3">
    <source>
        <dbReference type="ARBA" id="ARBA00022448"/>
    </source>
</evidence>
<organism evidence="12 13">
    <name type="scientific">Algoriphagus halophytocola</name>
    <dbReference type="NCBI Taxonomy" id="2991499"/>
    <lineage>
        <taxon>Bacteria</taxon>
        <taxon>Pseudomonadati</taxon>
        <taxon>Bacteroidota</taxon>
        <taxon>Cytophagia</taxon>
        <taxon>Cytophagales</taxon>
        <taxon>Cyclobacteriaceae</taxon>
        <taxon>Algoriphagus</taxon>
    </lineage>
</organism>
<dbReference type="PANTHER" id="PTHR33446:SF2">
    <property type="entry name" value="PROTEIN TONB"/>
    <property type="match status" value="1"/>
</dbReference>
<dbReference type="EMBL" id="CP110226">
    <property type="protein sequence ID" value="UZD24280.1"/>
    <property type="molecule type" value="Genomic_DNA"/>
</dbReference>
<evidence type="ECO:0000256" key="2">
    <source>
        <dbReference type="ARBA" id="ARBA00006555"/>
    </source>
</evidence>
<feature type="domain" description="TonB C-terminal" evidence="11">
    <location>
        <begin position="134"/>
        <end position="224"/>
    </location>
</feature>
<dbReference type="Proteomes" id="UP001163156">
    <property type="component" value="Chromosome"/>
</dbReference>
<dbReference type="PROSITE" id="PS52015">
    <property type="entry name" value="TONB_CTD"/>
    <property type="match status" value="1"/>
</dbReference>
<gene>
    <name evidence="12" type="ORF">OM944_07205</name>
</gene>
<keyword evidence="3" id="KW-0813">Transport</keyword>
<dbReference type="PANTHER" id="PTHR33446">
    <property type="entry name" value="PROTEIN TONB-RELATED"/>
    <property type="match status" value="1"/>
</dbReference>
<dbReference type="InterPro" id="IPR037682">
    <property type="entry name" value="TonB_C"/>
</dbReference>
<evidence type="ECO:0000256" key="10">
    <source>
        <dbReference type="SAM" id="Phobius"/>
    </source>
</evidence>
<comment type="subcellular location">
    <subcellularLocation>
        <location evidence="1">Cell inner membrane</location>
        <topology evidence="1">Single-pass membrane protein</topology>
        <orientation evidence="1">Periplasmic side</orientation>
    </subcellularLocation>
</comment>
<evidence type="ECO:0000256" key="1">
    <source>
        <dbReference type="ARBA" id="ARBA00004383"/>
    </source>
</evidence>
<sequence length="224" mass="25036">MESKKTQQSDLKKWSGTWFNLGLVCSLGLVLVAFEWKAYDQGTILELANSSDAWEDIDIPVTIQTPPPPPPPPVQVEILQVPDDIEIDKVPDFHVDINTSETDRIEAVELEGPPIIDVAEEIRDFVEVQASFKGGMDAWYAYLNKNLTYPAQARRIGVEGVVIVRFVVNTDGSIQDIELLRTIGGGCDEVAKRVIENSPNWNPGKMGSRAVRSRMTMPIRFRLN</sequence>
<evidence type="ECO:0000256" key="4">
    <source>
        <dbReference type="ARBA" id="ARBA00022475"/>
    </source>
</evidence>
<reference evidence="12" key="1">
    <citation type="submission" date="2022-10" db="EMBL/GenBank/DDBJ databases">
        <title>Algoriphagus sp. a novel bacteria isolate from halophytes salicornia europaea.</title>
        <authorList>
            <person name="Peng Y."/>
            <person name="Jiang L."/>
            <person name="Lee J."/>
        </authorList>
    </citation>
    <scope>NUCLEOTIDE SEQUENCE</scope>
    <source>
        <strain evidence="12">TR-M5</strain>
    </source>
</reference>
<accession>A0ABY6MMA2</accession>
<dbReference type="Pfam" id="PF03544">
    <property type="entry name" value="TonB_C"/>
    <property type="match status" value="1"/>
</dbReference>
<feature type="transmembrane region" description="Helical" evidence="10">
    <location>
        <begin position="21"/>
        <end position="39"/>
    </location>
</feature>
<dbReference type="InterPro" id="IPR051045">
    <property type="entry name" value="TonB-dependent_transducer"/>
</dbReference>
<evidence type="ECO:0000256" key="5">
    <source>
        <dbReference type="ARBA" id="ARBA00022519"/>
    </source>
</evidence>
<dbReference type="RefSeq" id="WP_264810996.1">
    <property type="nucleotide sequence ID" value="NZ_CP110226.1"/>
</dbReference>
<keyword evidence="8 10" id="KW-1133">Transmembrane helix</keyword>
<dbReference type="InterPro" id="IPR003538">
    <property type="entry name" value="TonB"/>
</dbReference>
<evidence type="ECO:0000256" key="7">
    <source>
        <dbReference type="ARBA" id="ARBA00022927"/>
    </source>
</evidence>
<keyword evidence="7" id="KW-0653">Protein transport</keyword>
<keyword evidence="5" id="KW-0997">Cell inner membrane</keyword>
<evidence type="ECO:0000259" key="11">
    <source>
        <dbReference type="PROSITE" id="PS52015"/>
    </source>
</evidence>
<name>A0ABY6MMA2_9BACT</name>
<dbReference type="NCBIfam" id="TIGR01352">
    <property type="entry name" value="tonB_Cterm"/>
    <property type="match status" value="1"/>
</dbReference>
<keyword evidence="13" id="KW-1185">Reference proteome</keyword>
<keyword evidence="6 10" id="KW-0812">Transmembrane</keyword>
<evidence type="ECO:0000256" key="9">
    <source>
        <dbReference type="ARBA" id="ARBA00023136"/>
    </source>
</evidence>
<dbReference type="SUPFAM" id="SSF74653">
    <property type="entry name" value="TolA/TonB C-terminal domain"/>
    <property type="match status" value="1"/>
</dbReference>